<evidence type="ECO:0000256" key="1">
    <source>
        <dbReference type="SAM" id="Phobius"/>
    </source>
</evidence>
<keyword evidence="1" id="KW-0812">Transmembrane</keyword>
<dbReference type="RefSeq" id="WP_181740837.1">
    <property type="nucleotide sequence ID" value="NZ_JACEMT010000052.1"/>
</dbReference>
<sequence length="91" mass="9951">MPAKVRFHLEPLLRTLFAILSAFLLTRWSSIAVLALPWAPEQAVLTGMLLAFAVFAATVIWVFWAASLRSACMGLLLPTLLLIYVCYGGGV</sequence>
<proteinExistence type="predicted"/>
<feature type="transmembrane region" description="Helical" evidence="1">
    <location>
        <begin position="12"/>
        <end position="38"/>
    </location>
</feature>
<feature type="transmembrane region" description="Helical" evidence="1">
    <location>
        <begin position="71"/>
        <end position="90"/>
    </location>
</feature>
<dbReference type="EMBL" id="JACEMT010000052">
    <property type="protein sequence ID" value="MBA4503255.1"/>
    <property type="molecule type" value="Genomic_DNA"/>
</dbReference>
<comment type="caution">
    <text evidence="2">The sequence shown here is derived from an EMBL/GenBank/DDBJ whole genome shotgun (WGS) entry which is preliminary data.</text>
</comment>
<dbReference type="Proteomes" id="UP000538931">
    <property type="component" value="Unassembled WGS sequence"/>
</dbReference>
<keyword evidence="1" id="KW-1133">Transmembrane helix</keyword>
<reference evidence="2 3" key="1">
    <citation type="submission" date="2020-07" db="EMBL/GenBank/DDBJ databases">
        <title>Bacterium isolated from marien macroalgae.</title>
        <authorList>
            <person name="Zhu K."/>
            <person name="Lu D."/>
            <person name="Du Z."/>
        </authorList>
    </citation>
    <scope>NUCLEOTIDE SEQUENCE [LARGE SCALE GENOMIC DNA]</scope>
    <source>
        <strain evidence="2 3">3-1745</strain>
    </source>
</reference>
<evidence type="ECO:0000313" key="2">
    <source>
        <dbReference type="EMBL" id="MBA4503255.1"/>
    </source>
</evidence>
<keyword evidence="3" id="KW-1185">Reference proteome</keyword>
<dbReference type="AlphaFoldDB" id="A0A7W1WZT3"/>
<accession>A0A7W1WZT3</accession>
<keyword evidence="1" id="KW-0472">Membrane</keyword>
<gene>
    <name evidence="2" type="ORF">H1S06_12910</name>
</gene>
<evidence type="ECO:0000313" key="3">
    <source>
        <dbReference type="Proteomes" id="UP000538931"/>
    </source>
</evidence>
<feature type="transmembrane region" description="Helical" evidence="1">
    <location>
        <begin position="44"/>
        <end position="64"/>
    </location>
</feature>
<protein>
    <submittedName>
        <fullName evidence="2">DUF3649 domain-containing protein</fullName>
    </submittedName>
</protein>
<name>A0A7W1WZT3_9GAMM</name>
<organism evidence="2 3">
    <name type="scientific">Marinobacterium marinum</name>
    <dbReference type="NCBI Taxonomy" id="2756129"/>
    <lineage>
        <taxon>Bacteria</taxon>
        <taxon>Pseudomonadati</taxon>
        <taxon>Pseudomonadota</taxon>
        <taxon>Gammaproteobacteria</taxon>
        <taxon>Oceanospirillales</taxon>
        <taxon>Oceanospirillaceae</taxon>
        <taxon>Marinobacterium</taxon>
    </lineage>
</organism>